<evidence type="ECO:0000256" key="1">
    <source>
        <dbReference type="SAM" id="MobiDB-lite"/>
    </source>
</evidence>
<protein>
    <submittedName>
        <fullName evidence="2">Uncharacterized protein</fullName>
    </submittedName>
</protein>
<dbReference type="STRING" id="445932.Emin_0961"/>
<feature type="compositionally biased region" description="Basic and acidic residues" evidence="1">
    <location>
        <begin position="1"/>
        <end position="15"/>
    </location>
</feature>
<dbReference type="Proteomes" id="UP000001029">
    <property type="component" value="Chromosome"/>
</dbReference>
<dbReference type="OrthoDB" id="8778022at2"/>
<organism evidence="2 3">
    <name type="scientific">Elusimicrobium minutum (strain Pei191)</name>
    <dbReference type="NCBI Taxonomy" id="445932"/>
    <lineage>
        <taxon>Bacteria</taxon>
        <taxon>Pseudomonadati</taxon>
        <taxon>Elusimicrobiota</taxon>
        <taxon>Elusimicrobia</taxon>
        <taxon>Elusimicrobiales</taxon>
        <taxon>Elusimicrobiaceae</taxon>
        <taxon>Elusimicrobium</taxon>
    </lineage>
</organism>
<proteinExistence type="predicted"/>
<accession>B2KDB8</accession>
<evidence type="ECO:0000313" key="3">
    <source>
        <dbReference type="Proteomes" id="UP000001029"/>
    </source>
</evidence>
<gene>
    <name evidence="2" type="ordered locus">Emin_0961</name>
</gene>
<sequence length="125" mass="14144">MAMSKEEQAELKAAKEAANAAQTGSRGGGMKEKICHDENVCTGMCIRPQCNCRLKDKNLKPCPFCGERAVIKRTDRYPRRGEFEGQRIDGYSVVCGNMNCIIFNADDKYKYTKQEAIKAWNRRAK</sequence>
<dbReference type="EMBL" id="CP001055">
    <property type="protein sequence ID" value="ACC98514.1"/>
    <property type="molecule type" value="Genomic_DNA"/>
</dbReference>
<reference evidence="2 3" key="1">
    <citation type="journal article" date="2009" name="Appl. Environ. Microbiol.">
        <title>Genomic analysis of 'Elusimicrobium minutum,' the first cultivated representative of the phylum 'Elusimicrobia' (formerly termite group 1).</title>
        <authorList>
            <person name="Herlemann D.P.R."/>
            <person name="Geissinger O."/>
            <person name="Ikeda-Ohtsubo W."/>
            <person name="Kunin V."/>
            <person name="Sun H."/>
            <person name="Lapidus A."/>
            <person name="Hugenholtz P."/>
            <person name="Brune A."/>
        </authorList>
    </citation>
    <scope>NUCLEOTIDE SEQUENCE [LARGE SCALE GENOMIC DNA]</scope>
    <source>
        <strain evidence="2 3">Pei191</strain>
    </source>
</reference>
<keyword evidence="3" id="KW-1185">Reference proteome</keyword>
<dbReference type="NCBIfam" id="TIGR03655">
    <property type="entry name" value="anti_R_Lar"/>
    <property type="match status" value="1"/>
</dbReference>
<dbReference type="RefSeq" id="WP_012415129.1">
    <property type="nucleotide sequence ID" value="NC_010644.1"/>
</dbReference>
<dbReference type="AlphaFoldDB" id="B2KDB8"/>
<evidence type="ECO:0000313" key="2">
    <source>
        <dbReference type="EMBL" id="ACC98514.1"/>
    </source>
</evidence>
<dbReference type="InterPro" id="IPR019908">
    <property type="entry name" value="Toxin_RalR"/>
</dbReference>
<dbReference type="Pfam" id="PF14354">
    <property type="entry name" value="Lar_restr_allev"/>
    <property type="match status" value="1"/>
</dbReference>
<dbReference type="HOGENOM" id="CLU_1989128_0_0_0"/>
<feature type="region of interest" description="Disordered" evidence="1">
    <location>
        <begin position="1"/>
        <end position="32"/>
    </location>
</feature>
<dbReference type="KEGG" id="emi:Emin_0961"/>
<name>B2KDB8_ELUMP</name>